<organism evidence="2 3">
    <name type="scientific">Microcoleus anatoxicus PTRS2</name>
    <dbReference type="NCBI Taxonomy" id="2705321"/>
    <lineage>
        <taxon>Bacteria</taxon>
        <taxon>Bacillati</taxon>
        <taxon>Cyanobacteriota</taxon>
        <taxon>Cyanophyceae</taxon>
        <taxon>Oscillatoriophycideae</taxon>
        <taxon>Oscillatoriales</taxon>
        <taxon>Microcoleaceae</taxon>
        <taxon>Microcoleus</taxon>
        <taxon>Microcoleus anatoxicus</taxon>
    </lineage>
</organism>
<gene>
    <name evidence="2" type="ORF">WMG39_26170</name>
</gene>
<evidence type="ECO:0000313" key="2">
    <source>
        <dbReference type="EMBL" id="MEK0188301.1"/>
    </source>
</evidence>
<sequence length="68" mass="7415">MVDAFKSSTGGDFRVPPQNVDNKAPANQKTSITIICESVEKPGIIKPQLPKLEKRYPVCGKGTKEVTK</sequence>
<feature type="compositionally biased region" description="Polar residues" evidence="1">
    <location>
        <begin position="1"/>
        <end position="10"/>
    </location>
</feature>
<name>A0ABU8YVG3_9CYAN</name>
<keyword evidence="3" id="KW-1185">Reference proteome</keyword>
<evidence type="ECO:0000313" key="3">
    <source>
        <dbReference type="Proteomes" id="UP001384579"/>
    </source>
</evidence>
<accession>A0ABU8YVG3</accession>
<comment type="caution">
    <text evidence="2">The sequence shown here is derived from an EMBL/GenBank/DDBJ whole genome shotgun (WGS) entry which is preliminary data.</text>
</comment>
<protein>
    <submittedName>
        <fullName evidence="2">Uncharacterized protein</fullName>
    </submittedName>
</protein>
<feature type="region of interest" description="Disordered" evidence="1">
    <location>
        <begin position="1"/>
        <end position="27"/>
    </location>
</feature>
<proteinExistence type="predicted"/>
<evidence type="ECO:0000256" key="1">
    <source>
        <dbReference type="SAM" id="MobiDB-lite"/>
    </source>
</evidence>
<reference evidence="2 3" key="1">
    <citation type="journal article" date="2020" name="Harmful Algae">
        <title>Molecular and morphological characterization of a novel dihydroanatoxin-a producing Microcoleus species (cyanobacteria) from the Russian River, California, USA.</title>
        <authorList>
            <person name="Conklin K.Y."/>
            <person name="Stancheva R."/>
            <person name="Otten T.G."/>
            <person name="Fadness R."/>
            <person name="Boyer G.L."/>
            <person name="Read B."/>
            <person name="Zhang X."/>
            <person name="Sheath R.G."/>
        </authorList>
    </citation>
    <scope>NUCLEOTIDE SEQUENCE [LARGE SCALE GENOMIC DNA]</scope>
    <source>
        <strain evidence="2 3">PTRS2</strain>
    </source>
</reference>
<dbReference type="RefSeq" id="WP_340519165.1">
    <property type="nucleotide sequence ID" value="NZ_JBBLXS010000572.1"/>
</dbReference>
<dbReference type="EMBL" id="JBBLXS010000572">
    <property type="protein sequence ID" value="MEK0188301.1"/>
    <property type="molecule type" value="Genomic_DNA"/>
</dbReference>
<dbReference type="Proteomes" id="UP001384579">
    <property type="component" value="Unassembled WGS sequence"/>
</dbReference>